<organism evidence="3 4">
    <name type="scientific">Sphingomonas jatrophae</name>
    <dbReference type="NCBI Taxonomy" id="1166337"/>
    <lineage>
        <taxon>Bacteria</taxon>
        <taxon>Pseudomonadati</taxon>
        <taxon>Pseudomonadota</taxon>
        <taxon>Alphaproteobacteria</taxon>
        <taxon>Sphingomonadales</taxon>
        <taxon>Sphingomonadaceae</taxon>
        <taxon>Sphingomonas</taxon>
    </lineage>
</organism>
<name>A0A1I6L373_9SPHN</name>
<feature type="region of interest" description="Disordered" evidence="1">
    <location>
        <begin position="1"/>
        <end position="23"/>
    </location>
</feature>
<reference evidence="3 4" key="1">
    <citation type="submission" date="2016-10" db="EMBL/GenBank/DDBJ databases">
        <authorList>
            <person name="de Groot N.N."/>
        </authorList>
    </citation>
    <scope>NUCLEOTIDE SEQUENCE [LARGE SCALE GENOMIC DNA]</scope>
    <source>
        <strain evidence="3 4">S5-249</strain>
    </source>
</reference>
<accession>A0A1I6L373</accession>
<sequence length="62" mass="6499">MATDTFSGTTAHTANDSAKPGLQAQVQPHLDKAKSFVKANKWASYTAAGVIGLALLNTLRGR</sequence>
<keyword evidence="2" id="KW-0812">Transmembrane</keyword>
<evidence type="ECO:0000256" key="2">
    <source>
        <dbReference type="SAM" id="Phobius"/>
    </source>
</evidence>
<feature type="transmembrane region" description="Helical" evidence="2">
    <location>
        <begin position="42"/>
        <end position="59"/>
    </location>
</feature>
<dbReference type="AlphaFoldDB" id="A0A1I6L373"/>
<evidence type="ECO:0000313" key="3">
    <source>
        <dbReference type="EMBL" id="SFR97894.1"/>
    </source>
</evidence>
<keyword evidence="4" id="KW-1185">Reference proteome</keyword>
<dbReference type="EMBL" id="FOZG01000002">
    <property type="protein sequence ID" value="SFR97894.1"/>
    <property type="molecule type" value="Genomic_DNA"/>
</dbReference>
<dbReference type="RefSeq" id="WP_093314546.1">
    <property type="nucleotide sequence ID" value="NZ_FOZG01000002.1"/>
</dbReference>
<dbReference type="STRING" id="1166337.SAMN05192580_2221"/>
<dbReference type="OrthoDB" id="9796058at2"/>
<gene>
    <name evidence="3" type="ORF">SAMN05192580_2221</name>
</gene>
<keyword evidence="2" id="KW-1133">Transmembrane helix</keyword>
<feature type="compositionally biased region" description="Polar residues" evidence="1">
    <location>
        <begin position="1"/>
        <end position="16"/>
    </location>
</feature>
<protein>
    <submittedName>
        <fullName evidence="3">Uncharacterized protein</fullName>
    </submittedName>
</protein>
<evidence type="ECO:0000313" key="4">
    <source>
        <dbReference type="Proteomes" id="UP000198824"/>
    </source>
</evidence>
<proteinExistence type="predicted"/>
<keyword evidence="2" id="KW-0472">Membrane</keyword>
<dbReference type="Proteomes" id="UP000198824">
    <property type="component" value="Unassembled WGS sequence"/>
</dbReference>
<evidence type="ECO:0000256" key="1">
    <source>
        <dbReference type="SAM" id="MobiDB-lite"/>
    </source>
</evidence>